<protein>
    <recommendedName>
        <fullName evidence="3">Adenylosuccinate lyase</fullName>
    </recommendedName>
</protein>
<gene>
    <name evidence="1" type="ORF">GCM10007383_26720</name>
</gene>
<dbReference type="Proteomes" id="UP000634668">
    <property type="component" value="Unassembled WGS sequence"/>
</dbReference>
<dbReference type="RefSeq" id="WP_051315637.1">
    <property type="nucleotide sequence ID" value="NZ_BMWP01000019.1"/>
</dbReference>
<evidence type="ECO:0008006" key="3">
    <source>
        <dbReference type="Google" id="ProtNLM"/>
    </source>
</evidence>
<accession>A0A918J347</accession>
<comment type="caution">
    <text evidence="1">The sequence shown here is derived from an EMBL/GenBank/DDBJ whole genome shotgun (WGS) entry which is preliminary data.</text>
</comment>
<reference evidence="1" key="2">
    <citation type="submission" date="2020-09" db="EMBL/GenBank/DDBJ databases">
        <authorList>
            <person name="Sun Q."/>
            <person name="Kim S."/>
        </authorList>
    </citation>
    <scope>NUCLEOTIDE SEQUENCE</scope>
    <source>
        <strain evidence="1">KCTC 12113</strain>
    </source>
</reference>
<dbReference type="AlphaFoldDB" id="A0A918J347"/>
<evidence type="ECO:0000313" key="2">
    <source>
        <dbReference type="Proteomes" id="UP000634668"/>
    </source>
</evidence>
<evidence type="ECO:0000313" key="1">
    <source>
        <dbReference type="EMBL" id="GGW40603.1"/>
    </source>
</evidence>
<keyword evidence="2" id="KW-1185">Reference proteome</keyword>
<reference evidence="1" key="1">
    <citation type="journal article" date="2014" name="Int. J. Syst. Evol. Microbiol.">
        <title>Complete genome sequence of Corynebacterium casei LMG S-19264T (=DSM 44701T), isolated from a smear-ripened cheese.</title>
        <authorList>
            <consortium name="US DOE Joint Genome Institute (JGI-PGF)"/>
            <person name="Walter F."/>
            <person name="Albersmeier A."/>
            <person name="Kalinowski J."/>
            <person name="Ruckert C."/>
        </authorList>
    </citation>
    <scope>NUCLEOTIDE SEQUENCE</scope>
    <source>
        <strain evidence="1">KCTC 12113</strain>
    </source>
</reference>
<dbReference type="EMBL" id="BMWP01000019">
    <property type="protein sequence ID" value="GGW40603.1"/>
    <property type="molecule type" value="Genomic_DNA"/>
</dbReference>
<proteinExistence type="predicted"/>
<organism evidence="1 2">
    <name type="scientific">Arenibacter certesii</name>
    <dbReference type="NCBI Taxonomy" id="228955"/>
    <lineage>
        <taxon>Bacteria</taxon>
        <taxon>Pseudomonadati</taxon>
        <taxon>Bacteroidota</taxon>
        <taxon>Flavobacteriia</taxon>
        <taxon>Flavobacteriales</taxon>
        <taxon>Flavobacteriaceae</taxon>
        <taxon>Arenibacter</taxon>
    </lineage>
</organism>
<sequence>MKMPAFVINHPENIGNLLEIALNVSDPISCKAWSVMEFIAKQRLIFLLPHTAAILENSTKTHHDAAVRPIAKIYEYLCQSYFIDKDPSTCNAFQNEHFTQMATVCFDWLIDEQKVAAKAYSMTCLLLLGRKFDWIWPELRQVLHQNYQKGSRAYQARARMILAKLGWLPQESMRYCKPRIYGIINTDNC</sequence>
<name>A0A918J347_9FLAO</name>